<dbReference type="GO" id="GO:0032456">
    <property type="term" value="P:endocytic recycling"/>
    <property type="evidence" value="ECO:0007669"/>
    <property type="project" value="InterPro"/>
</dbReference>
<protein>
    <submittedName>
        <fullName evidence="2">C-terminal isoform 3</fullName>
    </submittedName>
</protein>
<evidence type="ECO:0000313" key="2">
    <source>
        <dbReference type="EMBL" id="AQL05769.1"/>
    </source>
</evidence>
<dbReference type="GO" id="GO:1990745">
    <property type="term" value="C:EARP complex"/>
    <property type="evidence" value="ECO:0007669"/>
    <property type="project" value="InterPro"/>
</dbReference>
<organism evidence="2">
    <name type="scientific">Zea mays</name>
    <name type="common">Maize</name>
    <dbReference type="NCBI Taxonomy" id="4577"/>
    <lineage>
        <taxon>Eukaryota</taxon>
        <taxon>Viridiplantae</taxon>
        <taxon>Streptophyta</taxon>
        <taxon>Embryophyta</taxon>
        <taxon>Tracheophyta</taxon>
        <taxon>Spermatophyta</taxon>
        <taxon>Magnoliopsida</taxon>
        <taxon>Liliopsida</taxon>
        <taxon>Poales</taxon>
        <taxon>Poaceae</taxon>
        <taxon>PACMAD clade</taxon>
        <taxon>Panicoideae</taxon>
        <taxon>Andropogonodae</taxon>
        <taxon>Andropogoneae</taxon>
        <taxon>Tripsacinae</taxon>
        <taxon>Zea</taxon>
    </lineage>
</organism>
<dbReference type="Pfam" id="PF10474">
    <property type="entry name" value="Syndetin_C"/>
    <property type="match status" value="1"/>
</dbReference>
<dbReference type="GO" id="GO:0005829">
    <property type="term" value="C:cytosol"/>
    <property type="evidence" value="ECO:0007669"/>
    <property type="project" value="GOC"/>
</dbReference>
<dbReference type="InterPro" id="IPR019514">
    <property type="entry name" value="Syndetin_C"/>
</dbReference>
<proteinExistence type="predicted"/>
<dbReference type="OMA" id="WEYANDF"/>
<dbReference type="STRING" id="4577.A0A1D6P7F9"/>
<name>A0A1D6P7F9_MAIZE</name>
<feature type="domain" description="Syndetin C-terminal" evidence="1">
    <location>
        <begin position="24"/>
        <end position="138"/>
    </location>
</feature>
<evidence type="ECO:0000259" key="1">
    <source>
        <dbReference type="Pfam" id="PF10474"/>
    </source>
</evidence>
<dbReference type="PANTHER" id="PTHR13258:SF0">
    <property type="entry name" value="SYNDETIN"/>
    <property type="match status" value="1"/>
</dbReference>
<gene>
    <name evidence="2" type="ORF">ZEAMMB73_Zm00001d047160</name>
</gene>
<accession>A0A1D6P7F9</accession>
<dbReference type="InterPro" id="IPR040047">
    <property type="entry name" value="VPS50"/>
</dbReference>
<sequence length="141" mass="16269">MMTTRVNSRMCFPAPTRFARVYGMESISEVVVEGLSRVKRCTDEGRVLMSLDLQVLNFQFNYVTYLEVKMARHSDSFDVLSVLVPIKQAYYLPETEYVHWARSHPEYSKSQVVGLVNLVATMKGWKRKTRLETVEKIEAGP</sequence>
<dbReference type="GO" id="GO:0042147">
    <property type="term" value="P:retrograde transport, endosome to Golgi"/>
    <property type="evidence" value="ECO:0007669"/>
    <property type="project" value="InterPro"/>
</dbReference>
<reference evidence="2" key="1">
    <citation type="submission" date="2015-12" db="EMBL/GenBank/DDBJ databases">
        <title>Update maize B73 reference genome by single molecule sequencing technologies.</title>
        <authorList>
            <consortium name="Maize Genome Sequencing Project"/>
            <person name="Ware D."/>
        </authorList>
    </citation>
    <scope>NUCLEOTIDE SEQUENCE</scope>
    <source>
        <tissue evidence="2">Seedling</tissue>
    </source>
</reference>
<dbReference type="AlphaFoldDB" id="A0A1D6P7F9"/>
<dbReference type="InParanoid" id="A0A1D6P7F9"/>
<dbReference type="PANTHER" id="PTHR13258">
    <property type="entry name" value="SYNDETIN"/>
    <property type="match status" value="1"/>
</dbReference>
<dbReference type="EMBL" id="CM000785">
    <property type="protein sequence ID" value="AQL05769.1"/>
    <property type="molecule type" value="Genomic_DNA"/>
</dbReference>